<accession>A0A0E9PY27</accession>
<name>A0A0E9PY27_ANGAN</name>
<protein>
    <submittedName>
        <fullName evidence="1">Uncharacterized protein</fullName>
    </submittedName>
</protein>
<reference evidence="1" key="1">
    <citation type="submission" date="2014-11" db="EMBL/GenBank/DDBJ databases">
        <authorList>
            <person name="Amaro Gonzalez C."/>
        </authorList>
    </citation>
    <scope>NUCLEOTIDE SEQUENCE</scope>
</reference>
<dbReference type="EMBL" id="GBXM01099046">
    <property type="protein sequence ID" value="JAH09531.1"/>
    <property type="molecule type" value="Transcribed_RNA"/>
</dbReference>
<sequence length="36" mass="4210">MPFIHRSILYIEELIKAEISFSVLYIHFKTKPCQGG</sequence>
<evidence type="ECO:0000313" key="1">
    <source>
        <dbReference type="EMBL" id="JAH09531.1"/>
    </source>
</evidence>
<reference evidence="1" key="2">
    <citation type="journal article" date="2015" name="Fish Shellfish Immunol.">
        <title>Early steps in the European eel (Anguilla anguilla)-Vibrio vulnificus interaction in the gills: Role of the RtxA13 toxin.</title>
        <authorList>
            <person name="Callol A."/>
            <person name="Pajuelo D."/>
            <person name="Ebbesson L."/>
            <person name="Teles M."/>
            <person name="MacKenzie S."/>
            <person name="Amaro C."/>
        </authorList>
    </citation>
    <scope>NUCLEOTIDE SEQUENCE</scope>
</reference>
<proteinExistence type="predicted"/>
<dbReference type="AlphaFoldDB" id="A0A0E9PY27"/>
<organism evidence="1">
    <name type="scientific">Anguilla anguilla</name>
    <name type="common">European freshwater eel</name>
    <name type="synonym">Muraena anguilla</name>
    <dbReference type="NCBI Taxonomy" id="7936"/>
    <lineage>
        <taxon>Eukaryota</taxon>
        <taxon>Metazoa</taxon>
        <taxon>Chordata</taxon>
        <taxon>Craniata</taxon>
        <taxon>Vertebrata</taxon>
        <taxon>Euteleostomi</taxon>
        <taxon>Actinopterygii</taxon>
        <taxon>Neopterygii</taxon>
        <taxon>Teleostei</taxon>
        <taxon>Anguilliformes</taxon>
        <taxon>Anguillidae</taxon>
        <taxon>Anguilla</taxon>
    </lineage>
</organism>